<dbReference type="InterPro" id="IPR013126">
    <property type="entry name" value="Hsp_70_fam"/>
</dbReference>
<evidence type="ECO:0000256" key="2">
    <source>
        <dbReference type="ARBA" id="ARBA00022741"/>
    </source>
</evidence>
<dbReference type="Proteomes" id="UP001443914">
    <property type="component" value="Unassembled WGS sequence"/>
</dbReference>
<protein>
    <submittedName>
        <fullName evidence="5">Uncharacterized protein</fullName>
    </submittedName>
</protein>
<evidence type="ECO:0000313" key="6">
    <source>
        <dbReference type="Proteomes" id="UP001443914"/>
    </source>
</evidence>
<dbReference type="SUPFAM" id="SSF53067">
    <property type="entry name" value="Actin-like ATPase domain"/>
    <property type="match status" value="1"/>
</dbReference>
<evidence type="ECO:0000313" key="5">
    <source>
        <dbReference type="EMBL" id="KAK9740674.1"/>
    </source>
</evidence>
<feature type="coiled-coil region" evidence="4">
    <location>
        <begin position="283"/>
        <end position="310"/>
    </location>
</feature>
<keyword evidence="4" id="KW-0175">Coiled coil</keyword>
<evidence type="ECO:0000256" key="3">
    <source>
        <dbReference type="ARBA" id="ARBA00022840"/>
    </source>
</evidence>
<proteinExistence type="inferred from homology"/>
<dbReference type="SUPFAM" id="SSF100920">
    <property type="entry name" value="Heat shock protein 70kD (HSP70), peptide-binding domain"/>
    <property type="match status" value="1"/>
</dbReference>
<evidence type="ECO:0000256" key="4">
    <source>
        <dbReference type="SAM" id="Coils"/>
    </source>
</evidence>
<dbReference type="FunFam" id="3.90.640.10:FF:000134">
    <property type="entry name" value="Heat shock cognate 71 kDa protein"/>
    <property type="match status" value="1"/>
</dbReference>
<dbReference type="Pfam" id="PF00012">
    <property type="entry name" value="HSP70"/>
    <property type="match status" value="1"/>
</dbReference>
<dbReference type="InterPro" id="IPR029047">
    <property type="entry name" value="HSP70_peptide-bd_sf"/>
</dbReference>
<dbReference type="InterPro" id="IPR043129">
    <property type="entry name" value="ATPase_NBD"/>
</dbReference>
<comment type="similarity">
    <text evidence="1">Belongs to the heat shock protein 70 family.</text>
</comment>
<comment type="caution">
    <text evidence="5">The sequence shown here is derived from an EMBL/GenBank/DDBJ whole genome shotgun (WGS) entry which is preliminary data.</text>
</comment>
<accession>A0AAW1M3U3</accession>
<dbReference type="GO" id="GO:0005524">
    <property type="term" value="F:ATP binding"/>
    <property type="evidence" value="ECO:0007669"/>
    <property type="project" value="UniProtKB-KW"/>
</dbReference>
<keyword evidence="2" id="KW-0547">Nucleotide-binding</keyword>
<organism evidence="5 6">
    <name type="scientific">Saponaria officinalis</name>
    <name type="common">Common soapwort</name>
    <name type="synonym">Lychnis saponaria</name>
    <dbReference type="NCBI Taxonomy" id="3572"/>
    <lineage>
        <taxon>Eukaryota</taxon>
        <taxon>Viridiplantae</taxon>
        <taxon>Streptophyta</taxon>
        <taxon>Embryophyta</taxon>
        <taxon>Tracheophyta</taxon>
        <taxon>Spermatophyta</taxon>
        <taxon>Magnoliopsida</taxon>
        <taxon>eudicotyledons</taxon>
        <taxon>Gunneridae</taxon>
        <taxon>Pentapetalae</taxon>
        <taxon>Caryophyllales</taxon>
        <taxon>Caryophyllaceae</taxon>
        <taxon>Caryophylleae</taxon>
        <taxon>Saponaria</taxon>
    </lineage>
</organism>
<keyword evidence="6" id="KW-1185">Reference proteome</keyword>
<dbReference type="PROSITE" id="PS01036">
    <property type="entry name" value="HSP70_3"/>
    <property type="match status" value="1"/>
</dbReference>
<dbReference type="Gene3D" id="3.30.420.40">
    <property type="match status" value="2"/>
</dbReference>
<dbReference type="EMBL" id="JBDFQZ010000003">
    <property type="protein sequence ID" value="KAK9740674.1"/>
    <property type="molecule type" value="Genomic_DNA"/>
</dbReference>
<dbReference type="Gene3D" id="3.90.640.10">
    <property type="entry name" value="Actin, Chain A, domain 4"/>
    <property type="match status" value="1"/>
</dbReference>
<dbReference type="Gene3D" id="2.60.34.10">
    <property type="entry name" value="Substrate Binding Domain Of DNAk, Chain A, domain 1"/>
    <property type="match status" value="1"/>
</dbReference>
<keyword evidence="3" id="KW-0067">ATP-binding</keyword>
<reference evidence="5" key="1">
    <citation type="submission" date="2024-03" db="EMBL/GenBank/DDBJ databases">
        <title>WGS assembly of Saponaria officinalis var. Norfolk2.</title>
        <authorList>
            <person name="Jenkins J."/>
            <person name="Shu S."/>
            <person name="Grimwood J."/>
            <person name="Barry K."/>
            <person name="Goodstein D."/>
            <person name="Schmutz J."/>
            <person name="Leebens-Mack J."/>
            <person name="Osbourn A."/>
        </authorList>
    </citation>
    <scope>NUCLEOTIDE SEQUENCE [LARGE SCALE GENOMIC DNA]</scope>
    <source>
        <strain evidence="5">JIC</strain>
    </source>
</reference>
<gene>
    <name evidence="5" type="ORF">RND81_03G053000</name>
</gene>
<dbReference type="GO" id="GO:0140662">
    <property type="term" value="F:ATP-dependent protein folding chaperone"/>
    <property type="evidence" value="ECO:0007669"/>
    <property type="project" value="InterPro"/>
</dbReference>
<dbReference type="AlphaFoldDB" id="A0AAW1M3U3"/>
<evidence type="ECO:0000256" key="1">
    <source>
        <dbReference type="ARBA" id="ARBA00007381"/>
    </source>
</evidence>
<name>A0AAW1M3U3_SAPOF</name>
<dbReference type="InterPro" id="IPR018181">
    <property type="entry name" value="Heat_shock_70_CS"/>
</dbReference>
<sequence length="352" mass="39098">MVSYSVEKIKKKHEKYLSQNLRAVGRLRATCERAKRALSATAQTSIELDSLYDCIDFSETVYRSKFDRLNGQLFKKCIVLVEQCLNDAHMSKSDIDDVILVGGSTRIPKVQQLLQEFFDGKELCRSIHPDEAVAYGAAVHGGNLGGTTKNKSMVLVDVTPLSLGVELGVGNMSVVIPRYSTFPTSRSCPYGVRPSGKLIDGEGTCDSETSILEITVYEGERPKTYDNNFLGAFKLSGISPFPSNGPDYLINICFEIDINGILNVSAEDPNNGNKSAITITNRSKITKADMDRLMNEAEEYKAEDKKYDQMAKARNALGEYVNDMWENVINCSQEIGAKDDIQRILEWLDLNS</sequence>
<dbReference type="PANTHER" id="PTHR19375">
    <property type="entry name" value="HEAT SHOCK PROTEIN 70KDA"/>
    <property type="match status" value="1"/>
</dbReference>